<feature type="compositionally biased region" description="Polar residues" evidence="1">
    <location>
        <begin position="190"/>
        <end position="210"/>
    </location>
</feature>
<keyword evidence="2" id="KW-0812">Transmembrane</keyword>
<evidence type="ECO:0000313" key="3">
    <source>
        <dbReference type="EMBL" id="THG99645.1"/>
    </source>
</evidence>
<dbReference type="AlphaFoldDB" id="A0A4S4KMB1"/>
<keyword evidence="4" id="KW-1185">Reference proteome</keyword>
<organism evidence="3 4">
    <name type="scientific">Hermanssonia centrifuga</name>
    <dbReference type="NCBI Taxonomy" id="98765"/>
    <lineage>
        <taxon>Eukaryota</taxon>
        <taxon>Fungi</taxon>
        <taxon>Dikarya</taxon>
        <taxon>Basidiomycota</taxon>
        <taxon>Agaricomycotina</taxon>
        <taxon>Agaricomycetes</taxon>
        <taxon>Polyporales</taxon>
        <taxon>Meruliaceae</taxon>
        <taxon>Hermanssonia</taxon>
    </lineage>
</organism>
<feature type="transmembrane region" description="Helical" evidence="2">
    <location>
        <begin position="77"/>
        <end position="103"/>
    </location>
</feature>
<feature type="transmembrane region" description="Helical" evidence="2">
    <location>
        <begin position="6"/>
        <end position="32"/>
    </location>
</feature>
<name>A0A4S4KMB1_9APHY</name>
<comment type="caution">
    <text evidence="3">The sequence shown here is derived from an EMBL/GenBank/DDBJ whole genome shotgun (WGS) entry which is preliminary data.</text>
</comment>
<protein>
    <submittedName>
        <fullName evidence="3">Uncharacterized protein</fullName>
    </submittedName>
</protein>
<feature type="transmembrane region" description="Helical" evidence="2">
    <location>
        <begin position="44"/>
        <end position="65"/>
    </location>
</feature>
<keyword evidence="2" id="KW-1133">Transmembrane helix</keyword>
<keyword evidence="2" id="KW-0472">Membrane</keyword>
<evidence type="ECO:0000256" key="2">
    <source>
        <dbReference type="SAM" id="Phobius"/>
    </source>
</evidence>
<dbReference type="Proteomes" id="UP000309038">
    <property type="component" value="Unassembled WGS sequence"/>
</dbReference>
<accession>A0A4S4KMB1</accession>
<evidence type="ECO:0000313" key="4">
    <source>
        <dbReference type="Proteomes" id="UP000309038"/>
    </source>
</evidence>
<proteinExistence type="predicted"/>
<feature type="region of interest" description="Disordered" evidence="1">
    <location>
        <begin position="190"/>
        <end position="213"/>
    </location>
</feature>
<gene>
    <name evidence="3" type="ORF">EW026_g2763</name>
</gene>
<sequence>MSSTPVIGAPIFIIGNALALFFFIFIASLGFVQTSAKTAAQVKFECCWTAVLGALQLAAAIDITVNGPPIYCRMEAYLAVCASTTVLVALTWVSSIALLIYFLTLSFVALSYTSGYGAIWSSTVYDAPWYIRGHEPNVYLPRPVSLKIPRIPYENPVFKAHDDDQEEKDLRPPRAPFTFNNFVNNRLSALSSTSSRPRMAPSPTTSNKSFRPSWAKKMQVQRGVQNPFPIKPNSGIAPPPKVYMPGSSLPPPVPPKEFPPPAFNGRFLELDLHRLSYMHFPSDILDPDQPIQQSRLSSWIRADEESNMHYVPGMTP</sequence>
<reference evidence="3 4" key="1">
    <citation type="submission" date="2019-02" db="EMBL/GenBank/DDBJ databases">
        <title>Genome sequencing of the rare red list fungi Phlebia centrifuga.</title>
        <authorList>
            <person name="Buettner E."/>
            <person name="Kellner H."/>
        </authorList>
    </citation>
    <scope>NUCLEOTIDE SEQUENCE [LARGE SCALE GENOMIC DNA]</scope>
    <source>
        <strain evidence="3 4">DSM 108282</strain>
    </source>
</reference>
<dbReference type="EMBL" id="SGPJ01000073">
    <property type="protein sequence ID" value="THG99645.1"/>
    <property type="molecule type" value="Genomic_DNA"/>
</dbReference>
<evidence type="ECO:0000256" key="1">
    <source>
        <dbReference type="SAM" id="MobiDB-lite"/>
    </source>
</evidence>